<feature type="compositionally biased region" description="Basic and acidic residues" evidence="1">
    <location>
        <begin position="73"/>
        <end position="89"/>
    </location>
</feature>
<evidence type="ECO:0000256" key="1">
    <source>
        <dbReference type="SAM" id="MobiDB-lite"/>
    </source>
</evidence>
<dbReference type="Pfam" id="PF09428">
    <property type="entry name" value="DUF2011"/>
    <property type="match status" value="1"/>
</dbReference>
<feature type="region of interest" description="Disordered" evidence="1">
    <location>
        <begin position="165"/>
        <end position="257"/>
    </location>
</feature>
<dbReference type="Proteomes" id="UP000005018">
    <property type="component" value="Chromosome 1"/>
</dbReference>
<reference evidence="2 3" key="1">
    <citation type="journal article" date="2012" name="PLoS ONE">
        <title>Sequence and analysis of the genome of the pathogenic yeast Candida orthopsilosis.</title>
        <authorList>
            <person name="Riccombeni A."/>
            <person name="Vidanes G."/>
            <person name="Proux-Wera E."/>
            <person name="Wolfe K.H."/>
            <person name="Butler G."/>
        </authorList>
    </citation>
    <scope>NUCLEOTIDE SEQUENCE [LARGE SCALE GENOMIC DNA]</scope>
    <source>
        <strain evidence="2 3">Co 90-125</strain>
    </source>
</reference>
<feature type="compositionally biased region" description="Basic and acidic residues" evidence="1">
    <location>
        <begin position="189"/>
        <end position="218"/>
    </location>
</feature>
<name>H8WWK9_CANO9</name>
<gene>
    <name evidence="2" type="ORF">CORT_0A04450</name>
</gene>
<accession>H8WWK9</accession>
<dbReference type="EMBL" id="HE681719">
    <property type="protein sequence ID" value="CCG20833.1"/>
    <property type="molecule type" value="Genomic_DNA"/>
</dbReference>
<feature type="compositionally biased region" description="Basic and acidic residues" evidence="1">
    <location>
        <begin position="1"/>
        <end position="16"/>
    </location>
</feature>
<feature type="compositionally biased region" description="Basic residues" evidence="1">
    <location>
        <begin position="219"/>
        <end position="232"/>
    </location>
</feature>
<dbReference type="eggNOG" id="ENOG502S1HU">
    <property type="taxonomic scope" value="Eukaryota"/>
</dbReference>
<sequence>MEEQKISRQSLYHDDSGSESESESEGVSYMPPNLEFEFVEVENYASAEPKEATQEDNHEEEEFAFPLFASTTAKEETESKDTDGNDRGRSKIVQPIQKISLREHSEERIDNERPESYYFASYTPEEKSQFAQVAVSANDIYSQYFIQPNSRKLINLNEYNASIEKEQQKAKAKKARNRPGKKKRQSKILCRERRLQRAAIAKKEEKERKLKEKQEKYGKFKRQGGRHMKKTFGKAGPGRNKSAGGKFVGGKPKYRTE</sequence>
<protein>
    <submittedName>
        <fullName evidence="2">Uncharacterized protein</fullName>
    </submittedName>
</protein>
<dbReference type="GeneID" id="14537349"/>
<evidence type="ECO:0000313" key="3">
    <source>
        <dbReference type="Proteomes" id="UP000005018"/>
    </source>
</evidence>
<feature type="compositionally biased region" description="Basic residues" evidence="1">
    <location>
        <begin position="170"/>
        <end position="186"/>
    </location>
</feature>
<dbReference type="OrthoDB" id="3994490at2759"/>
<proteinExistence type="predicted"/>
<keyword evidence="3" id="KW-1185">Reference proteome</keyword>
<dbReference type="HOGENOM" id="CLU_077719_0_0_1"/>
<dbReference type="KEGG" id="cot:CORT_0A04450"/>
<organism evidence="2 3">
    <name type="scientific">Candida orthopsilosis (strain 90-125)</name>
    <name type="common">Yeast</name>
    <dbReference type="NCBI Taxonomy" id="1136231"/>
    <lineage>
        <taxon>Eukaryota</taxon>
        <taxon>Fungi</taxon>
        <taxon>Dikarya</taxon>
        <taxon>Ascomycota</taxon>
        <taxon>Saccharomycotina</taxon>
        <taxon>Pichiomycetes</taxon>
        <taxon>Debaryomycetaceae</taxon>
        <taxon>Candida/Lodderomyces clade</taxon>
        <taxon>Candida</taxon>
    </lineage>
</organism>
<feature type="region of interest" description="Disordered" evidence="1">
    <location>
        <begin position="1"/>
        <end position="112"/>
    </location>
</feature>
<dbReference type="InterPro" id="IPR018555">
    <property type="entry name" value="C630.06c-like"/>
</dbReference>
<evidence type="ECO:0000313" key="2">
    <source>
        <dbReference type="EMBL" id="CCG20833.1"/>
    </source>
</evidence>
<feature type="compositionally biased region" description="Basic and acidic residues" evidence="1">
    <location>
        <begin position="100"/>
        <end position="112"/>
    </location>
</feature>
<dbReference type="RefSeq" id="XP_003866273.1">
    <property type="nucleotide sequence ID" value="XM_003866225.1"/>
</dbReference>
<dbReference type="AlphaFoldDB" id="H8WWK9"/>